<name>A0A921FTK8_9BIFI</name>
<reference evidence="4" key="2">
    <citation type="submission" date="2021-09" db="EMBL/GenBank/DDBJ databases">
        <authorList>
            <person name="Gilroy R."/>
        </authorList>
    </citation>
    <scope>NUCLEOTIDE SEQUENCE</scope>
    <source>
        <strain evidence="4">578</strain>
    </source>
</reference>
<dbReference type="GO" id="GO:0004521">
    <property type="term" value="F:RNA endonuclease activity"/>
    <property type="evidence" value="ECO:0007669"/>
    <property type="project" value="TreeGrafter"/>
</dbReference>
<dbReference type="NCBIfam" id="TIGR02385">
    <property type="entry name" value="RelE_StbE"/>
    <property type="match status" value="1"/>
</dbReference>
<dbReference type="PANTHER" id="PTHR40588:SF1">
    <property type="entry name" value="MRNA INTERFERASE TOXIN YAFQ"/>
    <property type="match status" value="1"/>
</dbReference>
<keyword evidence="1" id="KW-1277">Toxin-antitoxin system</keyword>
<organism evidence="4 5">
    <name type="scientific">Aeriscardovia aeriphila</name>
    <dbReference type="NCBI Taxonomy" id="218139"/>
    <lineage>
        <taxon>Bacteria</taxon>
        <taxon>Bacillati</taxon>
        <taxon>Actinomycetota</taxon>
        <taxon>Actinomycetes</taxon>
        <taxon>Bifidobacteriales</taxon>
        <taxon>Bifidobacteriaceae</taxon>
        <taxon>Aeriscardovia</taxon>
    </lineage>
</organism>
<evidence type="ECO:0000256" key="2">
    <source>
        <dbReference type="ARBA" id="ARBA00061366"/>
    </source>
</evidence>
<dbReference type="InterPro" id="IPR004386">
    <property type="entry name" value="Toxin_YafQ-like"/>
</dbReference>
<dbReference type="GO" id="GO:0006415">
    <property type="term" value="P:translational termination"/>
    <property type="evidence" value="ECO:0007669"/>
    <property type="project" value="TreeGrafter"/>
</dbReference>
<evidence type="ECO:0000313" key="4">
    <source>
        <dbReference type="EMBL" id="HJF18013.1"/>
    </source>
</evidence>
<dbReference type="PANTHER" id="PTHR40588">
    <property type="entry name" value="MRNA INTERFERASE TOXIN YAFQ"/>
    <property type="match status" value="1"/>
</dbReference>
<protein>
    <submittedName>
        <fullName evidence="4">Type II toxin-antitoxin system YafQ family toxin</fullName>
    </submittedName>
</protein>
<evidence type="ECO:0000256" key="3">
    <source>
        <dbReference type="PIRSR" id="PIRSR006156-1"/>
    </source>
</evidence>
<dbReference type="InterPro" id="IPR007712">
    <property type="entry name" value="RelE/ParE_toxin"/>
</dbReference>
<dbReference type="Pfam" id="PF15738">
    <property type="entry name" value="YafQ_toxin"/>
    <property type="match status" value="1"/>
</dbReference>
<dbReference type="SUPFAM" id="SSF143011">
    <property type="entry name" value="RelE-like"/>
    <property type="match status" value="1"/>
</dbReference>
<feature type="active site" description="Proton donor" evidence="3">
    <location>
        <position position="86"/>
    </location>
</feature>
<proteinExistence type="inferred from homology"/>
<dbReference type="Proteomes" id="UP000715651">
    <property type="component" value="Unassembled WGS sequence"/>
</dbReference>
<evidence type="ECO:0000256" key="1">
    <source>
        <dbReference type="ARBA" id="ARBA00022649"/>
    </source>
</evidence>
<dbReference type="PIRSF" id="PIRSF006156">
    <property type="entry name" value="YafQ"/>
    <property type="match status" value="1"/>
</dbReference>
<comment type="caution">
    <text evidence="4">The sequence shown here is derived from an EMBL/GenBank/DDBJ whole genome shotgun (WGS) entry which is preliminary data.</text>
</comment>
<dbReference type="EMBL" id="DYWK01000003">
    <property type="protein sequence ID" value="HJF18013.1"/>
    <property type="molecule type" value="Genomic_DNA"/>
</dbReference>
<evidence type="ECO:0000313" key="5">
    <source>
        <dbReference type="Proteomes" id="UP000715651"/>
    </source>
</evidence>
<reference evidence="4" key="1">
    <citation type="journal article" date="2021" name="PeerJ">
        <title>Extensive microbial diversity within the chicken gut microbiome revealed by metagenomics and culture.</title>
        <authorList>
            <person name="Gilroy R."/>
            <person name="Ravi A."/>
            <person name="Getino M."/>
            <person name="Pursley I."/>
            <person name="Horton D.L."/>
            <person name="Alikhan N.F."/>
            <person name="Baker D."/>
            <person name="Gharbi K."/>
            <person name="Hall N."/>
            <person name="Watson M."/>
            <person name="Adriaenssens E.M."/>
            <person name="Foster-Nyarko E."/>
            <person name="Jarju S."/>
            <person name="Secka A."/>
            <person name="Antonio M."/>
            <person name="Oren A."/>
            <person name="Chaudhuri R.R."/>
            <person name="La Ragione R."/>
            <person name="Hildebrand F."/>
            <person name="Pallen M.J."/>
        </authorList>
    </citation>
    <scope>NUCLEOTIDE SEQUENCE</scope>
    <source>
        <strain evidence="4">578</strain>
    </source>
</reference>
<accession>A0A921FTK8</accession>
<dbReference type="InterPro" id="IPR035093">
    <property type="entry name" value="RelE/ParE_toxin_dom_sf"/>
</dbReference>
<dbReference type="FunFam" id="3.30.2310.20:FF:000003">
    <property type="entry name" value="Type II toxin-antitoxin system YafQ family toxin"/>
    <property type="match status" value="1"/>
</dbReference>
<sequence>MLKLRYHSEFKKSLKLMQKQGKNMSLLKDILTLLVEGRSLPPKNKDHALKNSRLYHEVRECHIEPDWLLVYRVNGDTLELIATGSHSNLFS</sequence>
<dbReference type="GO" id="GO:0006402">
    <property type="term" value="P:mRNA catabolic process"/>
    <property type="evidence" value="ECO:0007669"/>
    <property type="project" value="TreeGrafter"/>
</dbReference>
<dbReference type="Gene3D" id="3.30.2310.20">
    <property type="entry name" value="RelE-like"/>
    <property type="match status" value="1"/>
</dbReference>
<gene>
    <name evidence="4" type="ORF">K8U78_02450</name>
</gene>
<dbReference type="AlphaFoldDB" id="A0A921FTK8"/>
<comment type="similarity">
    <text evidence="2">Belongs to the RelE toxin family. YafQ subfamily.</text>
</comment>